<feature type="coiled-coil region" evidence="1">
    <location>
        <begin position="131"/>
        <end position="158"/>
    </location>
</feature>
<dbReference type="GO" id="GO:0005794">
    <property type="term" value="C:Golgi apparatus"/>
    <property type="evidence" value="ECO:0007669"/>
    <property type="project" value="InterPro"/>
</dbReference>
<feature type="coiled-coil region" evidence="1">
    <location>
        <begin position="1318"/>
        <end position="1443"/>
    </location>
</feature>
<feature type="coiled-coil region" evidence="1">
    <location>
        <begin position="989"/>
        <end position="1149"/>
    </location>
</feature>
<keyword evidence="1" id="KW-0175">Coiled coil</keyword>
<keyword evidence="3" id="KW-0472">Membrane</keyword>
<feature type="coiled-coil region" evidence="1">
    <location>
        <begin position="3791"/>
        <end position="3885"/>
    </location>
</feature>
<feature type="coiled-coil region" evidence="1">
    <location>
        <begin position="1994"/>
        <end position="2049"/>
    </location>
</feature>
<feature type="compositionally biased region" description="Polar residues" evidence="2">
    <location>
        <begin position="2616"/>
        <end position="2628"/>
    </location>
</feature>
<feature type="transmembrane region" description="Helical" evidence="3">
    <location>
        <begin position="4563"/>
        <end position="4583"/>
    </location>
</feature>
<feature type="coiled-coil region" evidence="1">
    <location>
        <begin position="3396"/>
        <end position="3479"/>
    </location>
</feature>
<feature type="coiled-coil region" evidence="1">
    <location>
        <begin position="2889"/>
        <end position="2930"/>
    </location>
</feature>
<organism evidence="4 5">
    <name type="scientific">Chiloscyllium punctatum</name>
    <name type="common">Brownbanded bambooshark</name>
    <name type="synonym">Hemiscyllium punctatum</name>
    <dbReference type="NCBI Taxonomy" id="137246"/>
    <lineage>
        <taxon>Eukaryota</taxon>
        <taxon>Metazoa</taxon>
        <taxon>Chordata</taxon>
        <taxon>Craniata</taxon>
        <taxon>Vertebrata</taxon>
        <taxon>Chondrichthyes</taxon>
        <taxon>Elasmobranchii</taxon>
        <taxon>Galeomorphii</taxon>
        <taxon>Galeoidea</taxon>
        <taxon>Orectolobiformes</taxon>
        <taxon>Hemiscylliidae</taxon>
        <taxon>Chiloscyllium</taxon>
    </lineage>
</organism>
<feature type="coiled-coil region" evidence="1">
    <location>
        <begin position="1601"/>
        <end position="1628"/>
    </location>
</feature>
<feature type="coiled-coil region" evidence="1">
    <location>
        <begin position="3703"/>
        <end position="3762"/>
    </location>
</feature>
<feature type="coiled-coil region" evidence="1">
    <location>
        <begin position="1881"/>
        <end position="1957"/>
    </location>
</feature>
<gene>
    <name evidence="4" type="ORF">chiPu_0017813</name>
</gene>
<protein>
    <submittedName>
        <fullName evidence="4">Uncharacterized protein</fullName>
    </submittedName>
</protein>
<keyword evidence="5" id="KW-1185">Reference proteome</keyword>
<feature type="coiled-coil region" evidence="1">
    <location>
        <begin position="3047"/>
        <end position="3309"/>
    </location>
</feature>
<reference evidence="4 5" key="1">
    <citation type="journal article" date="2018" name="Nat. Ecol. Evol.">
        <title>Shark genomes provide insights into elasmobranch evolution and the origin of vertebrates.</title>
        <authorList>
            <person name="Hara Y"/>
            <person name="Yamaguchi K"/>
            <person name="Onimaru K"/>
            <person name="Kadota M"/>
            <person name="Koyanagi M"/>
            <person name="Keeley SD"/>
            <person name="Tatsumi K"/>
            <person name="Tanaka K"/>
            <person name="Motone F"/>
            <person name="Kageyama Y"/>
            <person name="Nozu R"/>
            <person name="Adachi N"/>
            <person name="Nishimura O"/>
            <person name="Nakagawa R"/>
            <person name="Tanegashima C"/>
            <person name="Kiyatake I"/>
            <person name="Matsumoto R"/>
            <person name="Murakumo K"/>
            <person name="Nishida K"/>
            <person name="Terakita A"/>
            <person name="Kuratani S"/>
            <person name="Sato K"/>
            <person name="Hyodo S Kuraku.S."/>
        </authorList>
    </citation>
    <scope>NUCLEOTIDE SEQUENCE [LARGE SCALE GENOMIC DNA]</scope>
</reference>
<feature type="coiled-coil region" evidence="1">
    <location>
        <begin position="4443"/>
        <end position="4491"/>
    </location>
</feature>
<feature type="coiled-coil region" evidence="1">
    <location>
        <begin position="2641"/>
        <end position="2675"/>
    </location>
</feature>
<evidence type="ECO:0000256" key="1">
    <source>
        <dbReference type="SAM" id="Coils"/>
    </source>
</evidence>
<feature type="coiled-coil region" evidence="1">
    <location>
        <begin position="2743"/>
        <end position="2828"/>
    </location>
</feature>
<dbReference type="PANTHER" id="PTHR18887:SF4">
    <property type="entry name" value="GOLGIN SUBFAMILY B MEMBER 1-LIKE"/>
    <property type="match status" value="1"/>
</dbReference>
<keyword evidence="3" id="KW-0812">Transmembrane</keyword>
<evidence type="ECO:0000256" key="3">
    <source>
        <dbReference type="SAM" id="Phobius"/>
    </source>
</evidence>
<feature type="coiled-coil region" evidence="1">
    <location>
        <begin position="1678"/>
        <end position="1845"/>
    </location>
</feature>
<comment type="caution">
    <text evidence="4">The sequence shown here is derived from an EMBL/GenBank/DDBJ whole genome shotgun (WGS) entry which is preliminary data.</text>
</comment>
<feature type="coiled-coil region" evidence="1">
    <location>
        <begin position="3509"/>
        <end position="3674"/>
    </location>
</feature>
<feature type="region of interest" description="Disordered" evidence="2">
    <location>
        <begin position="4409"/>
        <end position="4430"/>
    </location>
</feature>
<feature type="coiled-coil region" evidence="1">
    <location>
        <begin position="596"/>
        <end position="931"/>
    </location>
</feature>
<dbReference type="EMBL" id="BEZZ01001380">
    <property type="protein sequence ID" value="GCC18133.1"/>
    <property type="molecule type" value="Genomic_DNA"/>
</dbReference>
<evidence type="ECO:0000256" key="2">
    <source>
        <dbReference type="SAM" id="MobiDB-lite"/>
    </source>
</evidence>
<feature type="coiled-coil region" evidence="1">
    <location>
        <begin position="4320"/>
        <end position="4403"/>
    </location>
</feature>
<feature type="coiled-coil region" evidence="1">
    <location>
        <begin position="2077"/>
        <end position="2149"/>
    </location>
</feature>
<keyword evidence="3" id="KW-1133">Transmembrane helix</keyword>
<dbReference type="PANTHER" id="PTHR18887">
    <property type="entry name" value="GOLGI-ASSOCIATED PROTEIN GCP360-RELATED"/>
    <property type="match status" value="1"/>
</dbReference>
<feature type="region of interest" description="Disordered" evidence="2">
    <location>
        <begin position="100"/>
        <end position="124"/>
    </location>
</feature>
<feature type="coiled-coil region" evidence="1">
    <location>
        <begin position="2489"/>
        <end position="2565"/>
    </location>
</feature>
<feature type="coiled-coil region" evidence="1">
    <location>
        <begin position="2287"/>
        <end position="2321"/>
    </location>
</feature>
<feature type="coiled-coil region" evidence="1">
    <location>
        <begin position="238"/>
        <end position="428"/>
    </location>
</feature>
<evidence type="ECO:0000313" key="4">
    <source>
        <dbReference type="EMBL" id="GCC18133.1"/>
    </source>
</evidence>
<feature type="compositionally biased region" description="Basic and acidic residues" evidence="2">
    <location>
        <begin position="115"/>
        <end position="124"/>
    </location>
</feature>
<feature type="coiled-coil region" evidence="1">
    <location>
        <begin position="2389"/>
        <end position="2444"/>
    </location>
</feature>
<feature type="coiled-coil region" evidence="1">
    <location>
        <begin position="508"/>
        <end position="566"/>
    </location>
</feature>
<proteinExistence type="predicted"/>
<feature type="region of interest" description="Disordered" evidence="2">
    <location>
        <begin position="2616"/>
        <end position="2638"/>
    </location>
</feature>
<accession>A0A401RIZ8</accession>
<dbReference type="OrthoDB" id="2441647at2759"/>
<sequence length="4584" mass="528775">MWKWYSADESPPVPAGAASSQKNIGNQSVADLTEQLAQNEQLVLQLKELIREKDNQLQVKDQLLKEDKEAFEAKISKMKLQTKAKVTSLSAQLEDVKKQLGASSVKEQTTGKHKQSSDGDQEHAAANRGKILMLRKKVEELETQIVKKDTELKKTLTELEAQLQRGTNMDMMLAEKDKKLAEKEAYIIELQLAAVSNHAPQQVTLPSEEIEAVQHQLGGKETSSSDLQSMVHILTKKVEENEESFSLLQEQVDNLKDQLNKEKIQYQEKEAMYMKNIRVFQEIIQAKENKLAEQAQKHEQELFIVASKLDASADFEQLLKALKQKLHEKEEVLMGRTQVVDVLQKELDGRDQKIQEIIEKLKLVQLEKDHLEAKLDAEKHVMRAQVRDLMERHEMDLKTMREKHSMQLRAIEEKHEDELAEKEQHQLKLLKQLQDLQAHGNASVILETTATIDKQKIGELEEQLKLKMEEVAKSEAKFLKMKAWSKSRIRQAEEDVRNAITGTSHQEQIILKNRVAELEEEKGNLEQKVNDLEKLRLQNEELLAKLELYEEQQQKMQADLEQMTKQAISQTSESGSAEELQSRLLEWQEMVSESARGQAKEERAVMELRMTQIEEEREGLRTVVEELELERNRLQEQILMLEERYQDLEDKAQLRARIEFHQSESERLQNQLSLVRSQQSRDFEQHQHLISNLNEQLKGVNDKKDFLENSLLAKETLLAESSAKLLRMDKLKESLEAQKIINQDLTGKLLQAEENLGNVNKKCSSFEIECADLKNVVQDLSEKLSSNKEKVQKQEVAMEVLHQDLEQANDELERLNSSHLEERARLIDDLQSCEREIDLLKETIAEKAHELTDLFKTVAEYSEHNITLKEQNKCKEQEIGELRAALEKVEMEIMLLRKTQSVDDQTTNASISALVDQLSQIESELSNARSEDETKGKEIASLLKQIGENNNIIQGLHSELQKQKQSAKAHLVDCSAQISLLENKIIIATQQLQETTAANQQEIESLKAQLIESSLAKGRLDRSLREKEEKEQCLENEMKTLKNQCNNLISDAVGKKEELTKLSKKFAEHKKEAEIRLQEKMDLVASLEKKLQAIQETNSQLIQEVQAKEIERQDLKNQIDEMTGLLADLKKQTQELNETNGQLQATVKEQVQSLSEQAKLLSESNERIANHLEVEFNLEHQIKELTIKNENFKEIVNMKEDELFNRNDVIQQLEKGIASKEEQILQYISTISQLQIDKESLVPKLELLKMLEQKEGTVEEQLREKIDECDFLKNQILENQKTTEQVRGQLQSLTVQLGELRLLLAERENSLSNKITECISLQNQLHEGQETLMRLQDQIQDSNIELEVKDVALKQKLSECDGLQKTLSQQQLTAKSLESQVHALTEETEKLRQLLENRESLLSNKSSECHVLQGQLDLKTDTIVSLQKQMEALTVDKQCLQSESKELQLSLSKWTAEHNQLLIKANNCESVAAFAQDQAKILVIENQKLKENLENVNSTLCSKTDEVAALQALLSQKVGMVTSLNENVSTMDVGNGKFALNLEGKQISSNRQAMLLQQEQGKVLQEDRQMSQYVQIISHLQAQVQMITSEAAQFKQMLQEKETALQQKADLGGELEKITAEHEALKLQSMENMETILKLQNQIQAMTSKIYELKCSLEERDKLLACKVDECVKVKAVLSETEDIISQLQEQLAAASTEVEQLRTTVQEKEMMVQQIKENTATCNEALMLKIQTKETEYSALNEKFNNLEHLLSQCNNQINQQNSEISQLKEVLVQKEASVLEERNLVRKWQDRANECDFLKLEFTESREKVSQLQNEVQNLLSESKRLEELLHEKETAFSHLQERYAAQSEQFEEFGEMLRVKEQEITELQAALCTKDVNIQVIESNVNALMIEVKSLKEELQKSQVSLTDYRNVIQQKDDLFAINQRNIESQIVTLEAQKIQYKEAAERLDMINQDLKQNELILQKKYLDQTHHIEKLDSKLKASIEKSAEDYQEKAALIEHLYQQSDQLKKENSQLVHQIKVMKMEKEQTSVSYQQKANELQVLEEKLATMCDIRGKLDISQLLKDETGSLQNQVSVKSEQIAKLKLEVQNLEEKLTESERKSLEFGRETEKNNLLTEKLSNLANQLELKDVKIDSLQKALDNLQAQLCEQSSVLKTSSSRLKEQEVLASNFSQQVVEKQSKLDELSALVLSTKSAVTELKQTLPEKEKVENLQNSISASEKRGSEITESMGDKIKSFEEEKLSFCNELKQTELNHHLELEALQQVADLQKVQSQGVLREKQPLLDENIQQSNSAQEQISVLEEELNKKSQQLEDAVKEGPQHFDSLQKKGRAAHLLTMQVNQHQELEISLSQQLSEKKASTAQLTESISKEMVTAAEEAKPLAGQIEELKVQLHVSNEKIDRLTDELAKYKKQLEEQEILLNAKETQYQGIAAENEQLLSQTEILAKERDLLKKKFQAALITRRDLMKKVQELQQGAIGKEKDQHITEMQHNYRMLESQTQELTSEVTISQKQIKQLESHLEVLKQQLVEKDSDINILSETLSKKDTDLEQLEEKFNKCEMEQEARSVELLQTLQKKDSSIAQLQAVLKDKAKAFEDERCQLISDLEKIKSSLPKQTECSNTESPGRNKDPGYGNNSVMEIIEQVNVLKQEKEQLQKKLQAALLARKEAIKKLHEKDKHHKEQLSLQKEEYSHISEMYFVQTKELENVKGELAVLHQTHQTKLTEFECNRELTGTLQEQLQSVTVTLNDKEKALEQLKVQLEQKSKMLAALSQQDEVQILEKKLTSMVSSLAVKDTDLKSLQTENDQLQQEKTKLMSELGSAQVRIVETSEETRVIKHSLTSLERQYQEEKELKATEIIWLQNQCRSIQAEAESLKVALEGALKDKENYSRTLENSAKDIACLKTQLLDLQGEKDQIQAQLDFFQGENAEVKSTLQQASQYRKVHEKEKLHTQLLSVQSELAKMHESLQKRDNTIETLECTLSAKEKLLEELKLQVTKQLFYETEKERGKTSIIEVQQKAADNSEECRSKELTQRKLQAALISRKEALKENKALKHDVNALTSEKEVLISKISTLEISLVDVKKQLELLQQAISTHHEEKAMLLSEVDAIFAEKQNINAAYESLKLTLEMVTEEKQDLSHQLDSLKYSQAPELSELKAKHDELKHEYESLLQSYENIGNEMDKMRQIVETTRKEKQEIVYKFREVEAKNQHIEKQLEEVSDHNDKMKDKMRKLAKSKQQRVQELEEEIERINTELQAISTNQSLTNELSVQYNQLREENNSLKQNYEELKSEFYKTQKENEHLLKELNTSTSIFDELQPKETFHSSELHSKIDKSQINESLSSGKQTLEAEDRTIQGVEQARQLLSEKLKQLKLYHKMESHEKEGVIIELQVVKGYQQEIVNLNEKVKILEDDKSLLQEELENAQEMSDKVKNEKEYLEAELLKNAEKLDQLTETLKTLKVQNNSLISELDSFKQEKCQLVKAKEDQEIKWVKEFEEKLRSAQRGKVRSNGETKQLQELLKEKQQEINQLQKDCIKYQELILDLERSVKASESACEELHNKLECATARVSKSEEQIRIAQEELSSYKGLLRSAKSEADGIQAQCLELTEELQKKEEKAKAQITEKEKKFLVTLEQHKTIHQKEIVSYQDKLDLLERDKDRVVAELLEVQAEQNGRDLLIKKLQGELNCNLANLAAFAKCMSSLQDDRDRIIEESKKWETRFQDAIQNKEHQVRAKEEMLQKLNDEIKQKSFDVQELQYRSLKLEQTINELTVSSKDAEVKHQNELVNMKELICTHSEKLEEMERLLKEKEVALSKLLQENNDLSTQLSDMSHSVTKLKITEQMLEKNLAEKQSESRQLLSENEKLSADLEKQNAIAQQLKLMLSNKDMEISKLISSKEGEISEYIAELQQQYKTQMEVYENKLKVFQHDNCKAASEVKELQKQVDKSREDKDKAIAKIDAFTKSMASLQDDRDRILSEYTQLEQRHLDMLSQKDGFIQESATENNELKQEIRNLLNQMDDLNSENAMLRAQLIQYREELNQVLSLKDNQLKELLQKQLQQIKNLEIEKSNIEKQWKEAQKSLEKCNESINSLQVENKQIMAQMIELKIAPLHTQDKSETNERKLILELQQKLKGITLEYDELKKDFDVKTTILEELENKCIDVDSLTKSETGFKVTEKAVEIVQERTQEKLVGSSNDLLKVAVCLKDQNLCNSNSEIKWLRNKIEELEKLLQAKLQEQTEQDISSFQNEMAELRSEKTLLLSESTATKEQYLLKVADHDRQFTELSTLNQEVWTSDLANINTVQQMKPLEVESSLSNENIAEQMKSLLIEKKQLQSEVQGYLQEIHHKEQKFQKLNNEVMQSIEEKTTLSSQLKAVSQTLRDTQSRYGDLQDRYYRLERQYQTIRSSLHNEEQNETNEEVPPGAPQERASVIVEIDNLELSELRRRLAESDQRNDSAHQELSQLAEVLAQEELRRSAAEEALIAAEEILKGLDIPTVRQPPREYTIQLESDEEREALIIDPSEHVVVRKVKRGALSFKRWLRGRSLYCSKIMSSRARSRYLVFVYFVTLHILVFMCLTGLL</sequence>
<feature type="region of interest" description="Disordered" evidence="2">
    <location>
        <begin position="1"/>
        <end position="24"/>
    </location>
</feature>
<feature type="coiled-coil region" evidence="1">
    <location>
        <begin position="4220"/>
        <end position="4266"/>
    </location>
</feature>
<feature type="coiled-coil region" evidence="1">
    <location>
        <begin position="3940"/>
        <end position="4162"/>
    </location>
</feature>
<dbReference type="STRING" id="137246.A0A401RIZ8"/>
<dbReference type="Proteomes" id="UP000287033">
    <property type="component" value="Unassembled WGS sequence"/>
</dbReference>
<feature type="coiled-coil region" evidence="1">
    <location>
        <begin position="1472"/>
        <end position="1499"/>
    </location>
</feature>
<dbReference type="InterPro" id="IPR026202">
    <property type="entry name" value="GOLGB1"/>
</dbReference>
<feature type="coiled-coil region" evidence="1">
    <location>
        <begin position="29"/>
        <end position="66"/>
    </location>
</feature>
<name>A0A401RIZ8_CHIPU</name>
<evidence type="ECO:0000313" key="5">
    <source>
        <dbReference type="Proteomes" id="UP000287033"/>
    </source>
</evidence>
<dbReference type="OMA" id="SEQMKVM"/>